<dbReference type="EMBL" id="JAZAQF010000042">
    <property type="protein sequence ID" value="MFG3817387.1"/>
    <property type="molecule type" value="Genomic_DNA"/>
</dbReference>
<evidence type="ECO:0000259" key="1">
    <source>
        <dbReference type="Pfam" id="PF05050"/>
    </source>
</evidence>
<gene>
    <name evidence="2" type="ORF">VPK24_07030</name>
</gene>
<dbReference type="SUPFAM" id="SSF53335">
    <property type="entry name" value="S-adenosyl-L-methionine-dependent methyltransferases"/>
    <property type="match status" value="1"/>
</dbReference>
<dbReference type="GO" id="GO:0032259">
    <property type="term" value="P:methylation"/>
    <property type="evidence" value="ECO:0007669"/>
    <property type="project" value="UniProtKB-KW"/>
</dbReference>
<dbReference type="InterPro" id="IPR006342">
    <property type="entry name" value="FkbM_mtfrase"/>
</dbReference>
<keyword evidence="2" id="KW-0489">Methyltransferase</keyword>
<proteinExistence type="predicted"/>
<dbReference type="Gene3D" id="3.40.50.150">
    <property type="entry name" value="Vaccinia Virus protein VP39"/>
    <property type="match status" value="1"/>
</dbReference>
<keyword evidence="2" id="KW-0808">Transferase</keyword>
<feature type="domain" description="Methyltransferase FkbM" evidence="1">
    <location>
        <begin position="58"/>
        <end position="230"/>
    </location>
</feature>
<organism evidence="2 3">
    <name type="scientific">Limnothrix redekei LRLZ20PSL1</name>
    <dbReference type="NCBI Taxonomy" id="3112953"/>
    <lineage>
        <taxon>Bacteria</taxon>
        <taxon>Bacillati</taxon>
        <taxon>Cyanobacteriota</taxon>
        <taxon>Cyanophyceae</taxon>
        <taxon>Pseudanabaenales</taxon>
        <taxon>Pseudanabaenaceae</taxon>
        <taxon>Limnothrix</taxon>
    </lineage>
</organism>
<evidence type="ECO:0000313" key="2">
    <source>
        <dbReference type="EMBL" id="MFG3817387.1"/>
    </source>
</evidence>
<accession>A0ABW7C8B0</accession>
<dbReference type="NCBIfam" id="TIGR01444">
    <property type="entry name" value="fkbM_fam"/>
    <property type="match status" value="1"/>
</dbReference>
<dbReference type="PANTHER" id="PTHR34203:SF15">
    <property type="entry name" value="SLL1173 PROTEIN"/>
    <property type="match status" value="1"/>
</dbReference>
<comment type="caution">
    <text evidence="2">The sequence shown here is derived from an EMBL/GenBank/DDBJ whole genome shotgun (WGS) entry which is preliminary data.</text>
</comment>
<dbReference type="Pfam" id="PF05050">
    <property type="entry name" value="Methyltransf_21"/>
    <property type="match status" value="1"/>
</dbReference>
<name>A0ABW7C8B0_9CYAN</name>
<reference evidence="3" key="1">
    <citation type="journal article" date="2024" name="Algal Res.">
        <title>Biochemical, toxicological and genomic investigation of a high-biomass producing Limnothrix strain isolated from Italian shallow drinking water reservoir.</title>
        <authorList>
            <person name="Simonazzi M."/>
            <person name="Shishido T.K."/>
            <person name="Delbaje E."/>
            <person name="Wahlsten M."/>
            <person name="Fewer D.P."/>
            <person name="Sivonen K."/>
            <person name="Pezzolesi L."/>
            <person name="Pistocchi R."/>
        </authorList>
    </citation>
    <scope>NUCLEOTIDE SEQUENCE [LARGE SCALE GENOMIC DNA]</scope>
    <source>
        <strain evidence="3">LRLZ20PSL1</strain>
    </source>
</reference>
<sequence length="266" mass="30291">MPSDQLSESSPGFTLQTAELDNKTFYCVNPEEVPIVYSQVQQYFSYNLALEPGAVVWDVGANVGLFAFWMQQTYPGVQIYSFEPVPILFQALQQNLPNIDSTNIQCFPFGLGREAKTVSFAYHPHATAMSTGYPYTPEERLELQTTIGQNLPPDQLEAFKPVLDRFFEYQLIECQIKTASEIIESQQISKIDLLKIDVEKAELDVLLGFTPEDLAKVQRLVIEVHDIDHRLQTIQELLTQNQFQNIEIEQEPGLAGSNIYNLHAWR</sequence>
<keyword evidence="3" id="KW-1185">Reference proteome</keyword>
<dbReference type="GO" id="GO:0008168">
    <property type="term" value="F:methyltransferase activity"/>
    <property type="evidence" value="ECO:0007669"/>
    <property type="project" value="UniProtKB-KW"/>
</dbReference>
<evidence type="ECO:0000313" key="3">
    <source>
        <dbReference type="Proteomes" id="UP001604335"/>
    </source>
</evidence>
<dbReference type="Proteomes" id="UP001604335">
    <property type="component" value="Unassembled WGS sequence"/>
</dbReference>
<dbReference type="PANTHER" id="PTHR34203">
    <property type="entry name" value="METHYLTRANSFERASE, FKBM FAMILY PROTEIN"/>
    <property type="match status" value="1"/>
</dbReference>
<dbReference type="InterPro" id="IPR029063">
    <property type="entry name" value="SAM-dependent_MTases_sf"/>
</dbReference>
<protein>
    <submittedName>
        <fullName evidence="2">FkbM family methyltransferase</fullName>
    </submittedName>
</protein>
<dbReference type="InterPro" id="IPR052514">
    <property type="entry name" value="SAM-dependent_MTase"/>
</dbReference>
<dbReference type="RefSeq" id="WP_393011674.1">
    <property type="nucleotide sequence ID" value="NZ_JAZAQF010000042.1"/>
</dbReference>